<dbReference type="SUPFAM" id="SSF51556">
    <property type="entry name" value="Metallo-dependent hydrolases"/>
    <property type="match status" value="1"/>
</dbReference>
<dbReference type="InterPro" id="IPR013108">
    <property type="entry name" value="Amidohydro_3"/>
</dbReference>
<feature type="domain" description="Amidohydrolase 3" evidence="1">
    <location>
        <begin position="435"/>
        <end position="527"/>
    </location>
</feature>
<gene>
    <name evidence="2" type="ORF">GCM10009676_38550</name>
</gene>
<comment type="caution">
    <text evidence="2">The sequence shown here is derived from an EMBL/GenBank/DDBJ whole genome shotgun (WGS) entry which is preliminary data.</text>
</comment>
<sequence>MTTTGPTVASPAVQLALVGGSVVDGTGKARIRTDIGISGDRIAVLGSGPWDAAETVDITGLTVTPGFIDPHSHSDWSILGNRDAQSTIRQGVTTEIVGNCGVTYGPLSDATAPAAQRALRGYGYYGDVDWRSFPALLRAVHETDGGTAQNLAWLVGHTALREAAGLRGSDVTADGRNTMLRLLDEALDAGALGLSTGLEYGAGREASTGELIEVTSALRRYDGIYASHIRNRDADLLPAVEEFLTVASTHQLRAQLSHLNVRYDTGAPTGAWHDAVEKLRAARERGLDILADMTPLCDGIGLATGLLPAWLLDEGYAEAARRLEDPHLRARVRKDCDRYWRFVHRGQWERVGLLRSPGLPEAEGTSIPELARKRGQDCWDTYFDLLVAAGPDMADVQLLGRLFTPEHVAEAVSHPLFCLGVDGFTTQLGGRLADRTRHPLFFTGHTHYLAHHVLRRQTVELEEAVWKMTGMVADRFGLAGRGRVVPGAFADLAVVDLKRLADEDTETYRGAYARGVPHVLVNGTFVVRDGVHLGTRTGRFLPRG</sequence>
<dbReference type="InterPro" id="IPR011059">
    <property type="entry name" value="Metal-dep_hydrolase_composite"/>
</dbReference>
<organism evidence="2 3">
    <name type="scientific">Prauserella halophila</name>
    <dbReference type="NCBI Taxonomy" id="185641"/>
    <lineage>
        <taxon>Bacteria</taxon>
        <taxon>Bacillati</taxon>
        <taxon>Actinomycetota</taxon>
        <taxon>Actinomycetes</taxon>
        <taxon>Pseudonocardiales</taxon>
        <taxon>Pseudonocardiaceae</taxon>
        <taxon>Prauserella</taxon>
    </lineage>
</organism>
<dbReference type="Pfam" id="PF07969">
    <property type="entry name" value="Amidohydro_3"/>
    <property type="match status" value="2"/>
</dbReference>
<dbReference type="PANTHER" id="PTHR11647:SF1">
    <property type="entry name" value="COLLAPSIN RESPONSE MEDIATOR PROTEIN"/>
    <property type="match status" value="1"/>
</dbReference>
<dbReference type="InterPro" id="IPR032466">
    <property type="entry name" value="Metal_Hydrolase"/>
</dbReference>
<dbReference type="Gene3D" id="3.20.20.140">
    <property type="entry name" value="Metal-dependent hydrolases"/>
    <property type="match status" value="2"/>
</dbReference>
<dbReference type="EMBL" id="BAAALN010000016">
    <property type="protein sequence ID" value="GAA1248516.1"/>
    <property type="molecule type" value="Genomic_DNA"/>
</dbReference>
<keyword evidence="3" id="KW-1185">Reference proteome</keyword>
<evidence type="ECO:0000313" key="2">
    <source>
        <dbReference type="EMBL" id="GAA1248516.1"/>
    </source>
</evidence>
<evidence type="ECO:0000259" key="1">
    <source>
        <dbReference type="Pfam" id="PF07969"/>
    </source>
</evidence>
<accession>A0ABN1WHH0</accession>
<protein>
    <submittedName>
        <fullName evidence="2">D-aminoacylase</fullName>
    </submittedName>
</protein>
<dbReference type="InterPro" id="IPR050378">
    <property type="entry name" value="Metallo-dep_Hydrolases_sf"/>
</dbReference>
<name>A0ABN1WHH0_9PSEU</name>
<proteinExistence type="predicted"/>
<reference evidence="2 3" key="1">
    <citation type="journal article" date="2019" name="Int. J. Syst. Evol. Microbiol.">
        <title>The Global Catalogue of Microorganisms (GCM) 10K type strain sequencing project: providing services to taxonomists for standard genome sequencing and annotation.</title>
        <authorList>
            <consortium name="The Broad Institute Genomics Platform"/>
            <consortium name="The Broad Institute Genome Sequencing Center for Infectious Disease"/>
            <person name="Wu L."/>
            <person name="Ma J."/>
        </authorList>
    </citation>
    <scope>NUCLEOTIDE SEQUENCE [LARGE SCALE GENOMIC DNA]</scope>
    <source>
        <strain evidence="2 3">JCM 13023</strain>
    </source>
</reference>
<evidence type="ECO:0000313" key="3">
    <source>
        <dbReference type="Proteomes" id="UP001500653"/>
    </source>
</evidence>
<dbReference type="Proteomes" id="UP001500653">
    <property type="component" value="Unassembled WGS sequence"/>
</dbReference>
<dbReference type="SUPFAM" id="SSF51338">
    <property type="entry name" value="Composite domain of metallo-dependent hydrolases"/>
    <property type="match status" value="1"/>
</dbReference>
<dbReference type="PANTHER" id="PTHR11647">
    <property type="entry name" value="HYDRANTOINASE/DIHYDROPYRIMIDINASE FAMILY MEMBER"/>
    <property type="match status" value="1"/>
</dbReference>
<feature type="domain" description="Amidohydrolase 3" evidence="1">
    <location>
        <begin position="54"/>
        <end position="312"/>
    </location>
</feature>